<name>A0A9P3PMQ5_LYOSH</name>
<reference evidence="1" key="1">
    <citation type="submission" date="2022-07" db="EMBL/GenBank/DDBJ databases">
        <title>The genome of Lyophyllum shimeji provides insight into the initial evolution of ectomycorrhizal fungal genome.</title>
        <authorList>
            <person name="Kobayashi Y."/>
            <person name="Shibata T."/>
            <person name="Hirakawa H."/>
            <person name="Shigenobu S."/>
            <person name="Nishiyama T."/>
            <person name="Yamada A."/>
            <person name="Hasebe M."/>
            <person name="Kawaguchi M."/>
        </authorList>
    </citation>
    <scope>NUCLEOTIDE SEQUENCE</scope>
    <source>
        <strain evidence="1">AT787</strain>
    </source>
</reference>
<gene>
    <name evidence="1" type="ORF">LshimejAT787_0411830</name>
</gene>
<dbReference type="AlphaFoldDB" id="A0A9P3PMQ5"/>
<dbReference type="EMBL" id="BRPK01000004">
    <property type="protein sequence ID" value="GLB38132.1"/>
    <property type="molecule type" value="Genomic_DNA"/>
</dbReference>
<sequence>MAKLSMTHTFESNFLNWLVLRARQCCLPVRDNHAFLKRPTPSPTALYNSIPSTQSSCDSLPTLLSTWKRQTSGPALRSIASLLLRGMFPATGGLGRHVHTKPRLTENWKARKKRSDTARALSFKIDSIICKTRG</sequence>
<organism evidence="1 2">
    <name type="scientific">Lyophyllum shimeji</name>
    <name type="common">Hon-shimeji</name>
    <name type="synonym">Tricholoma shimeji</name>
    <dbReference type="NCBI Taxonomy" id="47721"/>
    <lineage>
        <taxon>Eukaryota</taxon>
        <taxon>Fungi</taxon>
        <taxon>Dikarya</taxon>
        <taxon>Basidiomycota</taxon>
        <taxon>Agaricomycotina</taxon>
        <taxon>Agaricomycetes</taxon>
        <taxon>Agaricomycetidae</taxon>
        <taxon>Agaricales</taxon>
        <taxon>Tricholomatineae</taxon>
        <taxon>Lyophyllaceae</taxon>
        <taxon>Lyophyllum</taxon>
    </lineage>
</organism>
<comment type="caution">
    <text evidence="1">The sequence shown here is derived from an EMBL/GenBank/DDBJ whole genome shotgun (WGS) entry which is preliminary data.</text>
</comment>
<keyword evidence="2" id="KW-1185">Reference proteome</keyword>
<proteinExistence type="predicted"/>
<protein>
    <submittedName>
        <fullName evidence="1">Uncharacterized protein</fullName>
    </submittedName>
</protein>
<accession>A0A9P3PMQ5</accession>
<dbReference type="Proteomes" id="UP001063166">
    <property type="component" value="Unassembled WGS sequence"/>
</dbReference>
<evidence type="ECO:0000313" key="1">
    <source>
        <dbReference type="EMBL" id="GLB38132.1"/>
    </source>
</evidence>
<evidence type="ECO:0000313" key="2">
    <source>
        <dbReference type="Proteomes" id="UP001063166"/>
    </source>
</evidence>